<evidence type="ECO:0000313" key="2">
    <source>
        <dbReference type="Proteomes" id="UP000789525"/>
    </source>
</evidence>
<name>A0ACA9MD29_9GLOM</name>
<accession>A0ACA9MD29</accession>
<dbReference type="EMBL" id="CAJVPT010011013">
    <property type="protein sequence ID" value="CAG8575602.1"/>
    <property type="molecule type" value="Genomic_DNA"/>
</dbReference>
<organism evidence="1 2">
    <name type="scientific">Acaulospora colombiana</name>
    <dbReference type="NCBI Taxonomy" id="27376"/>
    <lineage>
        <taxon>Eukaryota</taxon>
        <taxon>Fungi</taxon>
        <taxon>Fungi incertae sedis</taxon>
        <taxon>Mucoromycota</taxon>
        <taxon>Glomeromycotina</taxon>
        <taxon>Glomeromycetes</taxon>
        <taxon>Diversisporales</taxon>
        <taxon>Acaulosporaceae</taxon>
        <taxon>Acaulospora</taxon>
    </lineage>
</organism>
<keyword evidence="2" id="KW-1185">Reference proteome</keyword>
<proteinExistence type="predicted"/>
<reference evidence="1" key="1">
    <citation type="submission" date="2021-06" db="EMBL/GenBank/DDBJ databases">
        <authorList>
            <person name="Kallberg Y."/>
            <person name="Tangrot J."/>
            <person name="Rosling A."/>
        </authorList>
    </citation>
    <scope>NUCLEOTIDE SEQUENCE</scope>
    <source>
        <strain evidence="1">CL356</strain>
    </source>
</reference>
<dbReference type="Proteomes" id="UP000789525">
    <property type="component" value="Unassembled WGS sequence"/>
</dbReference>
<sequence length="488" mass="56532">MYDDRAEPNSSPPYVPPKSLEDIETDEMEEEIFDWYNLSEVGVTSTDVSQGVESHAARNSESSNPEATVARKSLDFGSANDDVRVIKTANRASGLRDKEKRIRKPRLNNSNDSDNHATNINHVEPKGQNWSKNIRRIESVERDACNRLVVYVLWKSGERTIHLNERLRKRAPQKVHSENDNFNNRPNYYSNGQNSKHNSRGGTFNKKFHNFGRPQNNVNSNNFHHYYQPQHIEFCLSSIGIDEYHESVEAVDVYKLKFRYKYLEEGISIFLNGNKGKIYIPLEALEEISKVQLNLIFLTLKKDAKKLITYNSRDGFSRDDPIRENLGSQYLREYTPYIAYMPSYITDFELTDRATEIHVYAQESTPQQAIDMTGLHINYVLDKINRIKLCKTQVPNWGGGVVDVTPRVQGKFIIKCHVGDDIRILSFDPRELTNDFKYIIEDAFNVSGIRNVRYKDDDGDYISIFNTDDLETAVKLYQRDNKLEIWCN</sequence>
<comment type="caution">
    <text evidence="1">The sequence shown here is derived from an EMBL/GenBank/DDBJ whole genome shotgun (WGS) entry which is preliminary data.</text>
</comment>
<evidence type="ECO:0000313" key="1">
    <source>
        <dbReference type="EMBL" id="CAG8575602.1"/>
    </source>
</evidence>
<protein>
    <submittedName>
        <fullName evidence="1">5107_t:CDS:1</fullName>
    </submittedName>
</protein>
<gene>
    <name evidence="1" type="ORF">ACOLOM_LOCUS5770</name>
</gene>